<accession>A0ABS3S563</accession>
<proteinExistence type="predicted"/>
<dbReference type="RefSeq" id="WP_208250503.1">
    <property type="nucleotide sequence ID" value="NZ_JAGEPF010000033.1"/>
</dbReference>
<feature type="signal peptide" evidence="2">
    <location>
        <begin position="1"/>
        <end position="18"/>
    </location>
</feature>
<evidence type="ECO:0000256" key="1">
    <source>
        <dbReference type="SAM" id="Phobius"/>
    </source>
</evidence>
<comment type="caution">
    <text evidence="3">The sequence shown here is derived from an EMBL/GenBank/DDBJ whole genome shotgun (WGS) entry which is preliminary data.</text>
</comment>
<feature type="transmembrane region" description="Helical" evidence="1">
    <location>
        <begin position="75"/>
        <end position="95"/>
    </location>
</feature>
<keyword evidence="2" id="KW-0732">Signal</keyword>
<sequence>MRRSGFILCAIASSFAAAVVYAWALFEAPFIDPRSAGEYCAGRPPASPPIEEHWFPPAFRCNWDDGTSTDLVPGFVTPLLVLLAAAAVAAVVAAVRTPPHPTEHTAEMGDRPREDG</sequence>
<dbReference type="EMBL" id="JAGEPF010000033">
    <property type="protein sequence ID" value="MBO2464142.1"/>
    <property type="molecule type" value="Genomic_DNA"/>
</dbReference>
<protein>
    <submittedName>
        <fullName evidence="3">Uncharacterized protein</fullName>
    </submittedName>
</protein>
<keyword evidence="1" id="KW-0472">Membrane</keyword>
<name>A0ABS3S563_9ACTN</name>
<evidence type="ECO:0000313" key="3">
    <source>
        <dbReference type="EMBL" id="MBO2464142.1"/>
    </source>
</evidence>
<dbReference type="Proteomes" id="UP000680206">
    <property type="component" value="Unassembled WGS sequence"/>
</dbReference>
<keyword evidence="1" id="KW-1133">Transmembrane helix</keyword>
<evidence type="ECO:0000313" key="4">
    <source>
        <dbReference type="Proteomes" id="UP000680206"/>
    </source>
</evidence>
<evidence type="ECO:0000256" key="2">
    <source>
        <dbReference type="SAM" id="SignalP"/>
    </source>
</evidence>
<feature type="chain" id="PRO_5046778014" evidence="2">
    <location>
        <begin position="19"/>
        <end position="116"/>
    </location>
</feature>
<gene>
    <name evidence="3" type="ORF">J4709_41890</name>
</gene>
<reference evidence="3 4" key="1">
    <citation type="submission" date="2021-03" db="EMBL/GenBank/DDBJ databases">
        <title>Actinomadura violae sp. nov., isolated from lichen in Thailand.</title>
        <authorList>
            <person name="Kanchanasin P."/>
            <person name="Saeng-In P."/>
            <person name="Phongsopitanun W."/>
            <person name="Yuki M."/>
            <person name="Kudo T."/>
            <person name="Ohkuma M."/>
            <person name="Tanasupawat S."/>
        </authorList>
    </citation>
    <scope>NUCLEOTIDE SEQUENCE [LARGE SCALE GENOMIC DNA]</scope>
    <source>
        <strain evidence="3 4">LCR2-06</strain>
    </source>
</reference>
<organism evidence="3 4">
    <name type="scientific">Actinomadura violacea</name>
    <dbReference type="NCBI Taxonomy" id="2819934"/>
    <lineage>
        <taxon>Bacteria</taxon>
        <taxon>Bacillati</taxon>
        <taxon>Actinomycetota</taxon>
        <taxon>Actinomycetes</taxon>
        <taxon>Streptosporangiales</taxon>
        <taxon>Thermomonosporaceae</taxon>
        <taxon>Actinomadura</taxon>
    </lineage>
</organism>
<keyword evidence="1" id="KW-0812">Transmembrane</keyword>
<keyword evidence="4" id="KW-1185">Reference proteome</keyword>